<gene>
    <name evidence="2" type="ORF">ABIA69_000979</name>
</gene>
<protein>
    <submittedName>
        <fullName evidence="2">Uncharacterized protein</fullName>
    </submittedName>
</protein>
<evidence type="ECO:0000313" key="3">
    <source>
        <dbReference type="Proteomes" id="UP001549363"/>
    </source>
</evidence>
<keyword evidence="1" id="KW-1133">Transmembrane helix</keyword>
<accession>A0ABV2PGC7</accession>
<dbReference type="RefSeq" id="WP_354471105.1">
    <property type="nucleotide sequence ID" value="NZ_JBEPSB010000003.1"/>
</dbReference>
<organism evidence="2 3">
    <name type="scientific">Lysinibacillus parviboronicapiens</name>
    <dbReference type="NCBI Taxonomy" id="436516"/>
    <lineage>
        <taxon>Bacteria</taxon>
        <taxon>Bacillati</taxon>
        <taxon>Bacillota</taxon>
        <taxon>Bacilli</taxon>
        <taxon>Bacillales</taxon>
        <taxon>Bacillaceae</taxon>
        <taxon>Lysinibacillus</taxon>
    </lineage>
</organism>
<dbReference type="Proteomes" id="UP001549363">
    <property type="component" value="Unassembled WGS sequence"/>
</dbReference>
<name>A0ABV2PGC7_9BACI</name>
<dbReference type="EMBL" id="JBEPSB010000003">
    <property type="protein sequence ID" value="MET4559836.1"/>
    <property type="molecule type" value="Genomic_DNA"/>
</dbReference>
<sequence length="47" mass="5526">MAVFYNVFLFIPLGMYVVALFNLLRKVNLEGKLIKEVWDLMTIDSIF</sequence>
<evidence type="ECO:0000313" key="2">
    <source>
        <dbReference type="EMBL" id="MET4559836.1"/>
    </source>
</evidence>
<keyword evidence="3" id="KW-1185">Reference proteome</keyword>
<feature type="transmembrane region" description="Helical" evidence="1">
    <location>
        <begin position="6"/>
        <end position="24"/>
    </location>
</feature>
<keyword evidence="1" id="KW-0812">Transmembrane</keyword>
<keyword evidence="1" id="KW-0472">Membrane</keyword>
<comment type="caution">
    <text evidence="2">The sequence shown here is derived from an EMBL/GenBank/DDBJ whole genome shotgun (WGS) entry which is preliminary data.</text>
</comment>
<reference evidence="2 3" key="1">
    <citation type="submission" date="2024-06" db="EMBL/GenBank/DDBJ databases">
        <title>Sorghum-associated microbial communities from plants grown in Nebraska, USA.</title>
        <authorList>
            <person name="Schachtman D."/>
        </authorList>
    </citation>
    <scope>NUCLEOTIDE SEQUENCE [LARGE SCALE GENOMIC DNA]</scope>
    <source>
        <strain evidence="2 3">736</strain>
    </source>
</reference>
<proteinExistence type="predicted"/>
<evidence type="ECO:0000256" key="1">
    <source>
        <dbReference type="SAM" id="Phobius"/>
    </source>
</evidence>